<evidence type="ECO:0000256" key="5">
    <source>
        <dbReference type="ARBA" id="ARBA00023004"/>
    </source>
</evidence>
<evidence type="ECO:0000313" key="10">
    <source>
        <dbReference type="EMBL" id="ANZ76210.1"/>
    </source>
</evidence>
<evidence type="ECO:0000313" key="11">
    <source>
        <dbReference type="Proteomes" id="UP000094565"/>
    </source>
</evidence>
<dbReference type="UniPathway" id="UPA00559"/>
<dbReference type="GO" id="GO:0005737">
    <property type="term" value="C:cytoplasm"/>
    <property type="evidence" value="ECO:0007669"/>
    <property type="project" value="UniProtKB-SubCell"/>
</dbReference>
<evidence type="ECO:0000256" key="6">
    <source>
        <dbReference type="ARBA" id="ARBA00023014"/>
    </source>
</evidence>
<dbReference type="InterPro" id="IPR016435">
    <property type="entry name" value="DPH1/DPH2"/>
</dbReference>
<evidence type="ECO:0000256" key="1">
    <source>
        <dbReference type="ARBA" id="ARBA00001966"/>
    </source>
</evidence>
<proteinExistence type="inferred from homology"/>
<evidence type="ECO:0000256" key="4">
    <source>
        <dbReference type="ARBA" id="ARBA00022723"/>
    </source>
</evidence>
<dbReference type="EMBL" id="CP014585">
    <property type="protein sequence ID" value="ANZ76210.1"/>
    <property type="molecule type" value="Genomic_DNA"/>
</dbReference>
<keyword evidence="9" id="KW-0963">Cytoplasm</keyword>
<dbReference type="AlphaFoldDB" id="A0A1B2JDU2"/>
<sequence length="596" mass="67441">MNSNCTSVPSSYILPLFPLQSNINSVCSRKKKKNPALSFHTPLMSQAPALSTHQEADQFQYSQIEEKQIERYYLGEYTDLKQRIIQYYDLDELKTKLQEKDKDGGLKYKNITLQFPDSLIADSSIVLSYLQESLVSSKDCSTKPYPDVEEVKVACKGCVDCDKKGENNKTQHTDKQTIWILADTAYSSCCIDEVASGHVDGDVVVHFGDACLNPIDKLNALYVFGKPYLNAKKILERVEELCLEDDKVVLMSDTPYSYHLYSIYRELKPKYPNLAYADVDFDLQRDNMEVIGKWNQPHDEDSIAFANRRLFGLTDEISNYKLFHITQPADPRLLFLSTNFSSVEMFDCKENCTVLGPFPSLMKRYKHMHVGRTAGTIGILVNTLSLANTKIMLNTVIKAIRAAGKKHYIFVVGKPNVAKLANFDPIDIWCILGCGQSGIVIDNVGDYYKPIITPYELQLALKPEVSWTGRWVTDFKEVIENGEFDLGNDEDTENDIIERHKDDAPEFDAVTGKFTTFSRPLRQLKHLDIEVIENQDETALVKKLSSNLAIRNTVSTSAKALQERTWTGLGSDFQDVDEYGAALEEGRNGIARDYGF</sequence>
<dbReference type="Pfam" id="PF01866">
    <property type="entry name" value="Diphthamide_syn"/>
    <property type="match status" value="1"/>
</dbReference>
<accession>A0A1B2JDU2</accession>
<evidence type="ECO:0000256" key="8">
    <source>
        <dbReference type="ARBA" id="ARBA00054092"/>
    </source>
</evidence>
<dbReference type="GO" id="GO:0017183">
    <property type="term" value="P:protein histidyl modification to diphthamide"/>
    <property type="evidence" value="ECO:0007669"/>
    <property type="project" value="UniProtKB-UniPathway"/>
</dbReference>
<dbReference type="NCBIfam" id="TIGR00322">
    <property type="entry name" value="diphth2_R"/>
    <property type="match status" value="1"/>
</dbReference>
<evidence type="ECO:0000256" key="9">
    <source>
        <dbReference type="RuleBase" id="RU364133"/>
    </source>
</evidence>
<organism evidence="10 11">
    <name type="scientific">Komagataella pastoris</name>
    <name type="common">Yeast</name>
    <name type="synonym">Pichia pastoris</name>
    <dbReference type="NCBI Taxonomy" id="4922"/>
    <lineage>
        <taxon>Eukaryota</taxon>
        <taxon>Fungi</taxon>
        <taxon>Dikarya</taxon>
        <taxon>Ascomycota</taxon>
        <taxon>Saccharomycotina</taxon>
        <taxon>Pichiomycetes</taxon>
        <taxon>Pichiales</taxon>
        <taxon>Pichiaceae</taxon>
        <taxon>Komagataella</taxon>
    </lineage>
</organism>
<comment type="function">
    <text evidence="8">Required for the first step of diphthamide biosynthesis, a post-translational modification of histidine which occurs in elongation factor 2. DPH1 and DPH2 transfer a 3-amino-3-carboxypropyl (ACP) group from S-adenosyl-L-methionine (SAM) to a histidine residue, the reaction is assisted by a reduction system comprising DPH3 and a NADH-dependent reductase, predominantly CBR1. Facilitates the reduction of the catalytic iron-sulfur cluster found in the DPH1 subunit.</text>
</comment>
<name>A0A1B2JDU2_PICPA</name>
<dbReference type="NCBIfam" id="TIGR00272">
    <property type="entry name" value="DPH2"/>
    <property type="match status" value="1"/>
</dbReference>
<evidence type="ECO:0000256" key="7">
    <source>
        <dbReference type="ARBA" id="ARBA00034128"/>
    </source>
</evidence>
<dbReference type="GO" id="GO:0046872">
    <property type="term" value="F:metal ion binding"/>
    <property type="evidence" value="ECO:0007669"/>
    <property type="project" value="UniProtKB-KW"/>
</dbReference>
<dbReference type="InterPro" id="IPR042265">
    <property type="entry name" value="DPH1/DPH2_3"/>
</dbReference>
<dbReference type="GO" id="GO:0090560">
    <property type="term" value="F:2-(3-amino-3-carboxypropyl)histidine synthase activity"/>
    <property type="evidence" value="ECO:0007669"/>
    <property type="project" value="InterPro"/>
</dbReference>
<comment type="subcellular location">
    <subcellularLocation>
        <location evidence="9">Cytoplasm</location>
    </subcellularLocation>
</comment>
<keyword evidence="5 9" id="KW-0408">Iron</keyword>
<dbReference type="GO" id="GO:0051536">
    <property type="term" value="F:iron-sulfur cluster binding"/>
    <property type="evidence" value="ECO:0007669"/>
    <property type="project" value="UniProtKB-KW"/>
</dbReference>
<dbReference type="InterPro" id="IPR042263">
    <property type="entry name" value="DPH1/DPH2_1"/>
</dbReference>
<dbReference type="SFLD" id="SFLDG01121">
    <property type="entry name" value="Diphthamide_biosynthesis"/>
    <property type="match status" value="1"/>
</dbReference>
<dbReference type="PANTHER" id="PTHR10762:SF2">
    <property type="entry name" value="2-(3-AMINO-3-CARBOXYPROPYL)HISTIDINE SYNTHASE SUBUNIT 2"/>
    <property type="match status" value="1"/>
</dbReference>
<dbReference type="FunFam" id="3.40.50.11860:FF:000001">
    <property type="entry name" value="2-(3-amino-3-carboxypropyl)histidine synthase subunit 2"/>
    <property type="match status" value="1"/>
</dbReference>
<reference evidence="10 11" key="1">
    <citation type="submission" date="2016-02" db="EMBL/GenBank/DDBJ databases">
        <title>Comparative genomic and transcriptomic foundation for Pichia pastoris.</title>
        <authorList>
            <person name="Love K.R."/>
            <person name="Shah K.A."/>
            <person name="Whittaker C.A."/>
            <person name="Wu J."/>
            <person name="Bartlett M.C."/>
            <person name="Ma D."/>
            <person name="Leeson R.L."/>
            <person name="Priest M."/>
            <person name="Young S.K."/>
            <person name="Love J.C."/>
        </authorList>
    </citation>
    <scope>NUCLEOTIDE SEQUENCE [LARGE SCALE GENOMIC DNA]</scope>
    <source>
        <strain evidence="10 11">ATCC 28485</strain>
    </source>
</reference>
<dbReference type="Proteomes" id="UP000094565">
    <property type="component" value="Chromosome 2"/>
</dbReference>
<dbReference type="Gene3D" id="3.40.50.11840">
    <property type="entry name" value="Diphthamide synthesis DPH1/DPH2 domain 1"/>
    <property type="match status" value="1"/>
</dbReference>
<dbReference type="SFLD" id="SFLDS00032">
    <property type="entry name" value="Radical_SAM_3-amino-3-carboxyp"/>
    <property type="match status" value="1"/>
</dbReference>
<dbReference type="OrthoDB" id="449241at2759"/>
<dbReference type="SFLD" id="SFLDF00408">
    <property type="entry name" value="Diphthamide_biosynthesis_famil"/>
    <property type="match status" value="1"/>
</dbReference>
<evidence type="ECO:0000256" key="3">
    <source>
        <dbReference type="ARBA" id="ARBA00006179"/>
    </source>
</evidence>
<comment type="cofactor">
    <cofactor evidence="1">
        <name>[4Fe-4S] cluster</name>
        <dbReference type="ChEBI" id="CHEBI:49883"/>
    </cofactor>
</comment>
<dbReference type="PANTHER" id="PTHR10762">
    <property type="entry name" value="DIPHTHAMIDE BIOSYNTHESIS PROTEIN"/>
    <property type="match status" value="1"/>
</dbReference>
<keyword evidence="6 9" id="KW-0411">Iron-sulfur</keyword>
<dbReference type="InterPro" id="IPR010014">
    <property type="entry name" value="DHP2"/>
</dbReference>
<evidence type="ECO:0000256" key="2">
    <source>
        <dbReference type="ARBA" id="ARBA00005156"/>
    </source>
</evidence>
<keyword evidence="4 9" id="KW-0479">Metal-binding</keyword>
<comment type="pathway">
    <text evidence="2 9">Protein modification; peptidyl-diphthamide biosynthesis.</text>
</comment>
<protein>
    <recommendedName>
        <fullName evidence="9">2-(3-amino-3-carboxypropyl)histidine synthase subunit 2</fullName>
    </recommendedName>
</protein>
<comment type="function">
    <text evidence="9">Required for the first step of diphthamide biosynthesis, a post-translational modification of histidine which occurs in elongation factor 2. DPH1 and DPH2 transfer a 3-amino-3-carboxypropyl (ACP) group from S-adenosyl-L-methionine (SAM) to a histidine residue, the reaction is assisted by a reduction system comprising DPH3 and a NADH-dependent reductase. Facilitates the reduction of the catalytic iron-sulfur cluster found in the DPH1 subunit.</text>
</comment>
<keyword evidence="11" id="KW-1185">Reference proteome</keyword>
<comment type="similarity">
    <text evidence="3 9">Belongs to the DPH1/DPH2 family. DPH2 subfamily.</text>
</comment>
<comment type="subunit">
    <text evidence="7">Component of the 2-(3-amino-3-carboxypropyl)histidine synthase complex composed of DPH1, DPH2, DPH3 and a NADH-dependent reductase, predominantly CBR1.</text>
</comment>
<gene>
    <name evidence="10" type="primary">DPH2</name>
    <name evidence="10" type="ORF">ATY40_BA7502570</name>
</gene>
<dbReference type="Gene3D" id="3.40.50.11860">
    <property type="entry name" value="Diphthamide synthesis DPH1/DPH2 domain 3"/>
    <property type="match status" value="1"/>
</dbReference>